<proteinExistence type="predicted"/>
<name>A0A368SAX1_SETIT</name>
<feature type="region of interest" description="Disordered" evidence="1">
    <location>
        <begin position="199"/>
        <end position="247"/>
    </location>
</feature>
<evidence type="ECO:0000256" key="1">
    <source>
        <dbReference type="SAM" id="MobiDB-lite"/>
    </source>
</evidence>
<dbReference type="OrthoDB" id="631625at2759"/>
<feature type="compositionally biased region" description="Low complexity" evidence="1">
    <location>
        <begin position="227"/>
        <end position="237"/>
    </location>
</feature>
<evidence type="ECO:0000313" key="3">
    <source>
        <dbReference type="EMBL" id="RCV39494.1"/>
    </source>
</evidence>
<dbReference type="AlphaFoldDB" id="A0A368SAX1"/>
<evidence type="ECO:0000256" key="2">
    <source>
        <dbReference type="SAM" id="SignalP"/>
    </source>
</evidence>
<feature type="chain" id="PRO_5016795204" evidence="2">
    <location>
        <begin position="23"/>
        <end position="247"/>
    </location>
</feature>
<protein>
    <submittedName>
        <fullName evidence="3">Uncharacterized protein</fullName>
    </submittedName>
</protein>
<feature type="compositionally biased region" description="Pro residues" evidence="1">
    <location>
        <begin position="199"/>
        <end position="210"/>
    </location>
</feature>
<reference evidence="3" key="1">
    <citation type="journal article" date="2012" name="Nat. Biotechnol.">
        <title>Reference genome sequence of the model plant Setaria.</title>
        <authorList>
            <person name="Bennetzen J.L."/>
            <person name="Schmutz J."/>
            <person name="Wang H."/>
            <person name="Percifield R."/>
            <person name="Hawkins J."/>
            <person name="Pontaroli A.C."/>
            <person name="Estep M."/>
            <person name="Feng L."/>
            <person name="Vaughn J.N."/>
            <person name="Grimwood J."/>
            <person name="Jenkins J."/>
            <person name="Barry K."/>
            <person name="Lindquist E."/>
            <person name="Hellsten U."/>
            <person name="Deshpande S."/>
            <person name="Wang X."/>
            <person name="Wu X."/>
            <person name="Mitros T."/>
            <person name="Triplett J."/>
            <person name="Yang X."/>
            <person name="Ye C.Y."/>
            <person name="Mauro-Herrera M."/>
            <person name="Wang L."/>
            <person name="Li P."/>
            <person name="Sharma M."/>
            <person name="Sharma R."/>
            <person name="Ronald P.C."/>
            <person name="Panaud O."/>
            <person name="Kellogg E.A."/>
            <person name="Brutnell T.P."/>
            <person name="Doust A.N."/>
            <person name="Tuskan G.A."/>
            <person name="Rokhsar D."/>
            <person name="Devos K.M."/>
        </authorList>
    </citation>
    <scope>NUCLEOTIDE SEQUENCE [LARGE SCALE GENOMIC DNA]</scope>
    <source>
        <strain evidence="3">Yugu1</strain>
    </source>
</reference>
<sequence>MLLFKCTMHALCFCFCPRGKSGGVPQTSVREQQQNGKASRTPTREVDCMQKHIVLLLFAERCEMAGFWDMVGKAANLVQLFGVDAITLITIVASCFWQFHEVQKECRKLEDSVRMLRLLLLSPAGCWIMQQQNFELLGHLVTNALMDADDLVRSFCESTPSLCVLRGRGMSRQFRDLRNSIDSYCHIILSIIVVVQDNPPPPPPPPPPPSSLVRAQVNHVGVPPSPGDSTSSSTAAPDHTHIIDINE</sequence>
<feature type="signal peptide" evidence="2">
    <location>
        <begin position="1"/>
        <end position="22"/>
    </location>
</feature>
<dbReference type="EMBL" id="CM003535">
    <property type="protein sequence ID" value="RCV39494.1"/>
    <property type="molecule type" value="Genomic_DNA"/>
</dbReference>
<accession>A0A368SAX1</accession>
<keyword evidence="2" id="KW-0732">Signal</keyword>
<reference evidence="3" key="2">
    <citation type="submission" date="2015-07" db="EMBL/GenBank/DDBJ databases">
        <authorList>
            <person name="Noorani M."/>
        </authorList>
    </citation>
    <scope>NUCLEOTIDE SEQUENCE</scope>
    <source>
        <strain evidence="3">Yugu1</strain>
    </source>
</reference>
<gene>
    <name evidence="3" type="ORF">SETIT_8G228900v2</name>
</gene>
<feature type="compositionally biased region" description="Basic and acidic residues" evidence="1">
    <location>
        <begin position="238"/>
        <end position="247"/>
    </location>
</feature>
<organism evidence="3">
    <name type="scientific">Setaria italica</name>
    <name type="common">Foxtail millet</name>
    <name type="synonym">Panicum italicum</name>
    <dbReference type="NCBI Taxonomy" id="4555"/>
    <lineage>
        <taxon>Eukaryota</taxon>
        <taxon>Viridiplantae</taxon>
        <taxon>Streptophyta</taxon>
        <taxon>Embryophyta</taxon>
        <taxon>Tracheophyta</taxon>
        <taxon>Spermatophyta</taxon>
        <taxon>Magnoliopsida</taxon>
        <taxon>Liliopsida</taxon>
        <taxon>Poales</taxon>
        <taxon>Poaceae</taxon>
        <taxon>PACMAD clade</taxon>
        <taxon>Panicoideae</taxon>
        <taxon>Panicodae</taxon>
        <taxon>Paniceae</taxon>
        <taxon>Cenchrinae</taxon>
        <taxon>Setaria</taxon>
    </lineage>
</organism>